<gene>
    <name evidence="1" type="ORF">EJB05_04459</name>
</gene>
<comment type="caution">
    <text evidence="1">The sequence shown here is derived from an EMBL/GenBank/DDBJ whole genome shotgun (WGS) entry which is preliminary data.</text>
</comment>
<dbReference type="EMBL" id="RWGY01000004">
    <property type="protein sequence ID" value="TVU44993.1"/>
    <property type="molecule type" value="Genomic_DNA"/>
</dbReference>
<dbReference type="Gene3D" id="3.40.50.300">
    <property type="entry name" value="P-loop containing nucleotide triphosphate hydrolases"/>
    <property type="match status" value="1"/>
</dbReference>
<reference evidence="1 2" key="1">
    <citation type="journal article" date="2019" name="Sci. Rep.">
        <title>A high-quality genome of Eragrostis curvula grass provides insights into Poaceae evolution and supports new strategies to enhance forage quality.</title>
        <authorList>
            <person name="Carballo J."/>
            <person name="Santos B.A.C.M."/>
            <person name="Zappacosta D."/>
            <person name="Garbus I."/>
            <person name="Selva J.P."/>
            <person name="Gallo C.A."/>
            <person name="Diaz A."/>
            <person name="Albertini E."/>
            <person name="Caccamo M."/>
            <person name="Echenique V."/>
        </authorList>
    </citation>
    <scope>NUCLEOTIDE SEQUENCE [LARGE SCALE GENOMIC DNA]</scope>
    <source>
        <strain evidence="2">cv. Victoria</strain>
        <tissue evidence="1">Leaf</tissue>
    </source>
</reference>
<organism evidence="1 2">
    <name type="scientific">Eragrostis curvula</name>
    <name type="common">weeping love grass</name>
    <dbReference type="NCBI Taxonomy" id="38414"/>
    <lineage>
        <taxon>Eukaryota</taxon>
        <taxon>Viridiplantae</taxon>
        <taxon>Streptophyta</taxon>
        <taxon>Embryophyta</taxon>
        <taxon>Tracheophyta</taxon>
        <taxon>Spermatophyta</taxon>
        <taxon>Magnoliopsida</taxon>
        <taxon>Liliopsida</taxon>
        <taxon>Poales</taxon>
        <taxon>Poaceae</taxon>
        <taxon>PACMAD clade</taxon>
        <taxon>Chloridoideae</taxon>
        <taxon>Eragrostideae</taxon>
        <taxon>Eragrostidinae</taxon>
        <taxon>Eragrostis</taxon>
    </lineage>
</organism>
<dbReference type="AlphaFoldDB" id="A0A5J9WAJ4"/>
<dbReference type="InterPro" id="IPR027417">
    <property type="entry name" value="P-loop_NTPase"/>
</dbReference>
<keyword evidence="2" id="KW-1185">Reference proteome</keyword>
<dbReference type="Gene3D" id="3.90.70.10">
    <property type="entry name" value="Cysteine proteinases"/>
    <property type="match status" value="1"/>
</dbReference>
<evidence type="ECO:0000313" key="2">
    <source>
        <dbReference type="Proteomes" id="UP000324897"/>
    </source>
</evidence>
<name>A0A5J9WAJ4_9POAL</name>
<dbReference type="Gramene" id="TVU44993">
    <property type="protein sequence ID" value="TVU44993"/>
    <property type="gene ID" value="EJB05_04459"/>
</dbReference>
<feature type="non-terminal residue" evidence="1">
    <location>
        <position position="1"/>
    </location>
</feature>
<protein>
    <submittedName>
        <fullName evidence="1">Uncharacterized protein</fullName>
    </submittedName>
</protein>
<sequence length="773" mass="86777">MESSPGEGELVGRDGGEPDSAVDAAIELFMWQSIQKIGSSTEGGVEEVSIFARMGSIDFKGWIQCWLSGNAMANNNVLPSMIQSISHGPSEMRNQCRCSNTVHTPDYLMHLSHDQMEDLKPLEQLHPCNDSVQIKLIKGEPGWSRTSLLATFLLSTFDKFRSLIYTRSTAEIIYLVKGMNAAGLPDTQLNELCESVIILERECDLGAFGYLSLEGRERLAKKYLGSPGPRFFANVVLQVLDQYKAFHKYYRAAAKDKLFLDIFKNEFVQSTNELKKCITYLSSRVDGFDRKVAAEVVHALESMDELLNHPDLDDAYVKEALKMNSKVAAEVVHALESMDELLNHPDLDDAYVKEAFGIESDENSNPSSISLAVSEELKQRKHDVAKKLSEMRHSCAEILKQFKTSLRSFPQAVKTDDDVKAYCVRTSKLILCSKGSSYQLNEISEHQTQCLIIEDADLFNEAEALVPLSIPSIKSMVLVGGHGNSCTIKGAQEFDFASTLLHRLQYLEYQVDLFVKHRDSPKSPAEQQGRDALNLLWKVLRIEFSWIGRPSNTKFILGLVRDQGNEDTCTLHTSMSTTESLLKFSYASRDPPQDFTIFLDLQDMKDKYKLEYEYEFGKEPTGKRGWERMIAALNILKKYGIRGTANAGVEKAEECVIKIKSFEEIKPEDVARVCKHLRDGQVLAGSILLSYNFFELKPDEVYKFDPERPVISYGGVVMKHAVMMVGYGQISDVDDSTNDAIHLVYQNSFGKLFGFAGGYGRVDIASVYKMAVV</sequence>
<dbReference type="CDD" id="cd02619">
    <property type="entry name" value="Peptidase_C1"/>
    <property type="match status" value="1"/>
</dbReference>
<dbReference type="SUPFAM" id="SSF54001">
    <property type="entry name" value="Cysteine proteinases"/>
    <property type="match status" value="1"/>
</dbReference>
<dbReference type="InterPro" id="IPR038765">
    <property type="entry name" value="Papain-like_cys_pep_sf"/>
</dbReference>
<proteinExistence type="predicted"/>
<accession>A0A5J9WAJ4</accession>
<evidence type="ECO:0000313" key="1">
    <source>
        <dbReference type="EMBL" id="TVU44993.1"/>
    </source>
</evidence>
<dbReference type="Proteomes" id="UP000324897">
    <property type="component" value="Chromosome 5"/>
</dbReference>